<sequence>MNLYKLFFPLFLSTLQVHAIVSATGILTNASTIATIGCKKYMVHDGETCFSITRANNITYAQILAWNSDLKPACTNIKDFLNRNICISNPSGKFTIPNNSRGATATISTQAPKPAPVLNTTNEKCGQFYKVAKGDDCSTIEAEFGISLKDLIFLNPEVGTNCTHLLLDYYYCVRPVGAISTYIGYGGAQTNNTTWAELSMKSVPRRDIMASFRTDKPMIPMANGTRRDCILYFWLEDDNTDCLGWSYQAETSLEEFMLWNPSLREDKEKIHSSGSNNPQPCTLSASSSYCLLLTSPSPSPVSEETPPSPRAVGEIANCTDWFHIGPETTCDTMMGLNNLTMKDFCSMNPSVGINCEGLAEGTYYCVSTHPGGNQPYNEDDDRGDDDHHTTMASPTMTKNGLISTPSPVQTGISSTCRSFYRVAKDDACDKIAQDHNITLSDFYTWNPAVSRHYSSLQAGVYVCVGVL</sequence>
<accession>A0A2T3YZS0</accession>
<keyword evidence="8" id="KW-1185">Reference proteome</keyword>
<keyword evidence="5" id="KW-0732">Signal</keyword>
<dbReference type="Proteomes" id="UP000240493">
    <property type="component" value="Unassembled WGS sequence"/>
</dbReference>
<evidence type="ECO:0000313" key="8">
    <source>
        <dbReference type="Proteomes" id="UP000240493"/>
    </source>
</evidence>
<evidence type="ECO:0000256" key="1">
    <source>
        <dbReference type="ARBA" id="ARBA00022669"/>
    </source>
</evidence>
<evidence type="ECO:0000256" key="3">
    <source>
        <dbReference type="ARBA" id="ARBA00044955"/>
    </source>
</evidence>
<evidence type="ECO:0000256" key="5">
    <source>
        <dbReference type="SAM" id="SignalP"/>
    </source>
</evidence>
<dbReference type="Pfam" id="PF01476">
    <property type="entry name" value="LysM"/>
    <property type="match status" value="3"/>
</dbReference>
<keyword evidence="2" id="KW-0843">Virulence</keyword>
<feature type="domain" description="LysM" evidence="6">
    <location>
        <begin position="127"/>
        <end position="173"/>
    </location>
</feature>
<protein>
    <submittedName>
        <fullName evidence="7">Carbohydrate-binding module family 50 protein</fullName>
    </submittedName>
</protein>
<dbReference type="Gene3D" id="3.10.350.10">
    <property type="entry name" value="LysM domain"/>
    <property type="match status" value="4"/>
</dbReference>
<comment type="similarity">
    <text evidence="3">Belongs to the secreted LysM effector family.</text>
</comment>
<evidence type="ECO:0000313" key="7">
    <source>
        <dbReference type="EMBL" id="PTB38045.1"/>
    </source>
</evidence>
<organism evidence="7 8">
    <name type="scientific">Trichoderma asperellum (strain ATCC 204424 / CBS 433.97 / NBRC 101777)</name>
    <dbReference type="NCBI Taxonomy" id="1042311"/>
    <lineage>
        <taxon>Eukaryota</taxon>
        <taxon>Fungi</taxon>
        <taxon>Dikarya</taxon>
        <taxon>Ascomycota</taxon>
        <taxon>Pezizomycotina</taxon>
        <taxon>Sordariomycetes</taxon>
        <taxon>Hypocreomycetidae</taxon>
        <taxon>Hypocreales</taxon>
        <taxon>Hypocreaceae</taxon>
        <taxon>Trichoderma</taxon>
    </lineage>
</organism>
<evidence type="ECO:0000259" key="6">
    <source>
        <dbReference type="PROSITE" id="PS51782"/>
    </source>
</evidence>
<dbReference type="InterPro" id="IPR052210">
    <property type="entry name" value="LysM1-like"/>
</dbReference>
<dbReference type="SMART" id="SM00257">
    <property type="entry name" value="LysM"/>
    <property type="match status" value="3"/>
</dbReference>
<gene>
    <name evidence="7" type="ORF">M441DRAFT_446680</name>
</gene>
<reference evidence="7 8" key="1">
    <citation type="submission" date="2016-07" db="EMBL/GenBank/DDBJ databases">
        <title>Multiple horizontal gene transfer events from other fungi enriched the ability of initially mycotrophic Trichoderma (Ascomycota) to feed on dead plant biomass.</title>
        <authorList>
            <consortium name="DOE Joint Genome Institute"/>
            <person name="Aerts A."/>
            <person name="Atanasova L."/>
            <person name="Chenthamara K."/>
            <person name="Zhang J."/>
            <person name="Grujic M."/>
            <person name="Henrissat B."/>
            <person name="Kuo A."/>
            <person name="Salamov A."/>
            <person name="Lipzen A."/>
            <person name="Labutti K."/>
            <person name="Barry K."/>
            <person name="Miao Y."/>
            <person name="Rahimi M.J."/>
            <person name="Shen Q."/>
            <person name="Grigoriev I.V."/>
            <person name="Kubicek C.P."/>
            <person name="Druzhinina I.S."/>
        </authorList>
    </citation>
    <scope>NUCLEOTIDE SEQUENCE [LARGE SCALE GENOMIC DNA]</scope>
    <source>
        <strain evidence="7 8">CBS 433.97</strain>
    </source>
</reference>
<dbReference type="OrthoDB" id="4890409at2759"/>
<keyword evidence="1" id="KW-0147">Chitin-binding</keyword>
<dbReference type="STRING" id="1042311.A0A2T3YZS0"/>
<proteinExistence type="inferred from homology"/>
<dbReference type="CDD" id="cd00118">
    <property type="entry name" value="LysM"/>
    <property type="match status" value="3"/>
</dbReference>
<dbReference type="GO" id="GO:0008061">
    <property type="term" value="F:chitin binding"/>
    <property type="evidence" value="ECO:0007669"/>
    <property type="project" value="UniProtKB-KW"/>
</dbReference>
<feature type="chain" id="PRO_5015743781" evidence="5">
    <location>
        <begin position="20"/>
        <end position="467"/>
    </location>
</feature>
<feature type="domain" description="LysM" evidence="6">
    <location>
        <begin position="39"/>
        <end position="85"/>
    </location>
</feature>
<dbReference type="InterPro" id="IPR018392">
    <property type="entry name" value="LysM"/>
</dbReference>
<evidence type="ECO:0000256" key="2">
    <source>
        <dbReference type="ARBA" id="ARBA00023026"/>
    </source>
</evidence>
<dbReference type="PANTHER" id="PTHR34997:SF1">
    <property type="entry name" value="PEPTIDOGLYCAN-BINDING LYSIN DOMAIN"/>
    <property type="match status" value="1"/>
</dbReference>
<dbReference type="InterPro" id="IPR036779">
    <property type="entry name" value="LysM_dom_sf"/>
</dbReference>
<evidence type="ECO:0000256" key="4">
    <source>
        <dbReference type="SAM" id="MobiDB-lite"/>
    </source>
</evidence>
<dbReference type="EMBL" id="KZ679266">
    <property type="protein sequence ID" value="PTB38045.1"/>
    <property type="molecule type" value="Genomic_DNA"/>
</dbReference>
<name>A0A2T3YZS0_TRIA4</name>
<feature type="compositionally biased region" description="Polar residues" evidence="4">
    <location>
        <begin position="390"/>
        <end position="405"/>
    </location>
</feature>
<dbReference type="PROSITE" id="PS51782">
    <property type="entry name" value="LYSM"/>
    <property type="match status" value="3"/>
</dbReference>
<feature type="region of interest" description="Disordered" evidence="4">
    <location>
        <begin position="374"/>
        <end position="405"/>
    </location>
</feature>
<dbReference type="SUPFAM" id="SSF54106">
    <property type="entry name" value="LysM domain"/>
    <property type="match status" value="3"/>
</dbReference>
<feature type="domain" description="LysM" evidence="6">
    <location>
        <begin position="418"/>
        <end position="464"/>
    </location>
</feature>
<feature type="signal peptide" evidence="5">
    <location>
        <begin position="1"/>
        <end position="19"/>
    </location>
</feature>
<dbReference type="AlphaFoldDB" id="A0A2T3YZS0"/>
<dbReference type="PANTHER" id="PTHR34997">
    <property type="entry name" value="AM15"/>
    <property type="match status" value="1"/>
</dbReference>